<proteinExistence type="predicted"/>
<evidence type="ECO:0000313" key="3">
    <source>
        <dbReference type="Proteomes" id="UP000673691"/>
    </source>
</evidence>
<reference evidence="2 3" key="1">
    <citation type="journal article" name="Sci. Rep.">
        <title>Genome-scale phylogenetic analyses confirm Olpidium as the closest living zoosporic fungus to the non-flagellated, terrestrial fungi.</title>
        <authorList>
            <person name="Chang Y."/>
            <person name="Rochon D."/>
            <person name="Sekimoto S."/>
            <person name="Wang Y."/>
            <person name="Chovatia M."/>
            <person name="Sandor L."/>
            <person name="Salamov A."/>
            <person name="Grigoriev I.V."/>
            <person name="Stajich J.E."/>
            <person name="Spatafora J.W."/>
        </authorList>
    </citation>
    <scope>NUCLEOTIDE SEQUENCE [LARGE SCALE GENOMIC DNA]</scope>
    <source>
        <strain evidence="2">S191</strain>
    </source>
</reference>
<organism evidence="2 3">
    <name type="scientific">Olpidium bornovanus</name>
    <dbReference type="NCBI Taxonomy" id="278681"/>
    <lineage>
        <taxon>Eukaryota</taxon>
        <taxon>Fungi</taxon>
        <taxon>Fungi incertae sedis</taxon>
        <taxon>Olpidiomycota</taxon>
        <taxon>Olpidiomycotina</taxon>
        <taxon>Olpidiomycetes</taxon>
        <taxon>Olpidiales</taxon>
        <taxon>Olpidiaceae</taxon>
        <taxon>Olpidium</taxon>
    </lineage>
</organism>
<dbReference type="AlphaFoldDB" id="A0A8H8DF80"/>
<feature type="compositionally biased region" description="Basic residues" evidence="1">
    <location>
        <begin position="108"/>
        <end position="117"/>
    </location>
</feature>
<dbReference type="Proteomes" id="UP000673691">
    <property type="component" value="Unassembled WGS sequence"/>
</dbReference>
<feature type="region of interest" description="Disordered" evidence="1">
    <location>
        <begin position="73"/>
        <end position="131"/>
    </location>
</feature>
<comment type="caution">
    <text evidence="2">The sequence shown here is derived from an EMBL/GenBank/DDBJ whole genome shotgun (WGS) entry which is preliminary data.</text>
</comment>
<gene>
    <name evidence="2" type="ORF">BJ554DRAFT_4026</name>
</gene>
<evidence type="ECO:0000256" key="1">
    <source>
        <dbReference type="SAM" id="MobiDB-lite"/>
    </source>
</evidence>
<name>A0A8H8DF80_9FUNG</name>
<evidence type="ECO:0000313" key="2">
    <source>
        <dbReference type="EMBL" id="KAG5456275.1"/>
    </source>
</evidence>
<dbReference type="EMBL" id="JAEFCI010011994">
    <property type="protein sequence ID" value="KAG5456275.1"/>
    <property type="molecule type" value="Genomic_DNA"/>
</dbReference>
<feature type="non-terminal residue" evidence="2">
    <location>
        <position position="1"/>
    </location>
</feature>
<feature type="compositionally biased region" description="Low complexity" evidence="1">
    <location>
        <begin position="74"/>
        <end position="107"/>
    </location>
</feature>
<keyword evidence="3" id="KW-1185">Reference proteome</keyword>
<accession>A0A8H8DF80</accession>
<sequence>NTQLPPLFFGPVVQPFPESYPERPRHSTLESLEKRRLFNPKKGAAHSEITAMRPAVTLAVNVAKQAASVLQHGRVQQQQQQPPPVALSAAASAASAAAPSASQLAARPSHHRHHHTITHSQFATKEKGDSSIPPHVKAYIIEQSPKRRPVYEAEKVLTRNETKYASRDFKSIALEKVKRRQA</sequence>
<protein>
    <submittedName>
        <fullName evidence="2">Uncharacterized protein</fullName>
    </submittedName>
</protein>
<feature type="non-terminal residue" evidence="2">
    <location>
        <position position="182"/>
    </location>
</feature>